<dbReference type="InterPro" id="IPR046453">
    <property type="entry name" value="GpA_ATPase"/>
</dbReference>
<dbReference type="GO" id="GO:0016887">
    <property type="term" value="F:ATP hydrolysis activity"/>
    <property type="evidence" value="ECO:0007669"/>
    <property type="project" value="InterPro"/>
</dbReference>
<evidence type="ECO:0000259" key="1">
    <source>
        <dbReference type="Pfam" id="PF05876"/>
    </source>
</evidence>
<organism evidence="3 4">
    <name type="scientific">Vreelandella rituensis</name>
    <dbReference type="NCBI Taxonomy" id="2282306"/>
    <lineage>
        <taxon>Bacteria</taxon>
        <taxon>Pseudomonadati</taxon>
        <taxon>Pseudomonadota</taxon>
        <taxon>Gammaproteobacteria</taxon>
        <taxon>Oceanospirillales</taxon>
        <taxon>Halomonadaceae</taxon>
        <taxon>Vreelandella</taxon>
    </lineage>
</organism>
<dbReference type="EMBL" id="QPIJ01000054">
    <property type="protein sequence ID" value="RCV87117.1"/>
    <property type="molecule type" value="Genomic_DNA"/>
</dbReference>
<feature type="domain" description="Phage terminase large subunit GpA ATPase" evidence="1">
    <location>
        <begin position="43"/>
        <end position="316"/>
    </location>
</feature>
<sequence>MADDFTKAVQDVFSPHAAFRPPKRVSVSQGAAASLIVKQTGGTTAPWSATETPYMCEPIDTLASRRHEAVAFVGPARCGKTEGLITGWMAHAVVNDPGDMAIIHMSQEKAREFSKTTVDRALRHSPDLAALVSRNANADNTFDKSFRHGMWLKIGWPTVSNLSGSTYRYVAFTDYDRMPDDVGGEGAPFPLGLKRTQTFLSRGMCLVESSPGRDIEDPNWKPSTPHEAPPVRGVVGIYNTSDRRRWYWKCHDCREWFEAAPGVGLFNLPPDDELLETVRSANLDKLAEHYAKIVCPHCGSLHGADQKKALNANGRWLRDGMTLTVDDELVGEGMTSSIAGFWLGGVAAAFQPWRSILVRHLQGLRHYALSGSEEALKNAINVDQGMPYISRHLKESQSGRARPQDRAENDLIRYQVPEQTRMLSASVDVQGGVNARFVVQLHAVGVHMEQWLVDRFEIKHSKRPGMGSEFAPIDPASFPEDWDVLTDKLLDATWKTPDPNREIKIRMLTVDTGGEDGVTHNAYAWYRRVRKAGHAHRVTLYKGASEPKAPIIRETLVSGRKGTKGDIPLLICNPNLLSDMVAAGLRRTMPGPGFYHFPQPKHPTQNPDGWLPQAFFDELEAEVRGKNGTWQKVRKRNESFDLCRMMMAGMLRMQLDKIKDWNVVQPWLAPLDRNSEIVAREDRRAAQENSVIALPPAEEVRVLRPVRRPRRSAVAQY</sequence>
<comment type="caution">
    <text evidence="3">The sequence shown here is derived from an EMBL/GenBank/DDBJ whole genome shotgun (WGS) entry which is preliminary data.</text>
</comment>
<dbReference type="GO" id="GO:0004519">
    <property type="term" value="F:endonuclease activity"/>
    <property type="evidence" value="ECO:0007669"/>
    <property type="project" value="InterPro"/>
</dbReference>
<protein>
    <submittedName>
        <fullName evidence="3">Phage terminase large subunit family protein</fullName>
    </submittedName>
</protein>
<dbReference type="PANTHER" id="PTHR34413">
    <property type="entry name" value="PROPHAGE TAIL FIBER ASSEMBLY PROTEIN HOMOLOG TFAE-RELATED-RELATED"/>
    <property type="match status" value="1"/>
</dbReference>
<evidence type="ECO:0000313" key="4">
    <source>
        <dbReference type="Proteomes" id="UP000253204"/>
    </source>
</evidence>
<keyword evidence="4" id="KW-1185">Reference proteome</keyword>
<dbReference type="AlphaFoldDB" id="A0A368TS88"/>
<gene>
    <name evidence="3" type="ORF">DU506_17065</name>
</gene>
<dbReference type="Proteomes" id="UP000253204">
    <property type="component" value="Unassembled WGS sequence"/>
</dbReference>
<dbReference type="Pfam" id="PF05876">
    <property type="entry name" value="GpA_ATPase"/>
    <property type="match status" value="1"/>
</dbReference>
<accession>A0A368TS88</accession>
<dbReference type="PANTHER" id="PTHR34413:SF2">
    <property type="entry name" value="PROPHAGE TAIL FIBER ASSEMBLY PROTEIN HOMOLOG TFAE-RELATED"/>
    <property type="match status" value="1"/>
</dbReference>
<dbReference type="Pfam" id="PF20454">
    <property type="entry name" value="GpA_nuclease"/>
    <property type="match status" value="1"/>
</dbReference>
<dbReference type="OrthoDB" id="5181253at2"/>
<dbReference type="InterPro" id="IPR046454">
    <property type="entry name" value="GpA_endonuclease"/>
</dbReference>
<feature type="domain" description="Terminase large subunit GpA endonuclease" evidence="2">
    <location>
        <begin position="338"/>
        <end position="658"/>
    </location>
</feature>
<evidence type="ECO:0000259" key="2">
    <source>
        <dbReference type="Pfam" id="PF20454"/>
    </source>
</evidence>
<dbReference type="RefSeq" id="WP_114488093.1">
    <property type="nucleotide sequence ID" value="NZ_QPIJ01000054.1"/>
</dbReference>
<reference evidence="3 4" key="1">
    <citation type="submission" date="2018-07" db="EMBL/GenBank/DDBJ databases">
        <title>Halomonas rutogse sp. nov., isolated from Lake TangqianCo on Tibetan Plateau.</title>
        <authorList>
            <person name="Lu H."/>
            <person name="Xing P."/>
            <person name="Wu Q."/>
        </authorList>
    </citation>
    <scope>NUCLEOTIDE SEQUENCE [LARGE SCALE GENOMIC DNA]</scope>
    <source>
        <strain evidence="3 4">TQ8S</strain>
    </source>
</reference>
<evidence type="ECO:0000313" key="3">
    <source>
        <dbReference type="EMBL" id="RCV87117.1"/>
    </source>
</evidence>
<proteinExistence type="predicted"/>
<name>A0A368TS88_9GAMM</name>
<dbReference type="InterPro" id="IPR051220">
    <property type="entry name" value="TFA_Chaperone"/>
</dbReference>